<evidence type="ECO:0000256" key="7">
    <source>
        <dbReference type="ARBA" id="ARBA00024799"/>
    </source>
</evidence>
<comment type="similarity">
    <text evidence="1 10">Belongs to the GatB/GatE family. GatB subfamily.</text>
</comment>
<evidence type="ECO:0000256" key="10">
    <source>
        <dbReference type="HAMAP-Rule" id="MF_00121"/>
    </source>
</evidence>
<feature type="coiled-coil region" evidence="11">
    <location>
        <begin position="345"/>
        <end position="372"/>
    </location>
</feature>
<comment type="catalytic activity">
    <reaction evidence="9 10">
        <text>L-glutamyl-tRNA(Gln) + L-glutamine + ATP + H2O = L-glutaminyl-tRNA(Gln) + L-glutamate + ADP + phosphate + H(+)</text>
        <dbReference type="Rhea" id="RHEA:17521"/>
        <dbReference type="Rhea" id="RHEA-COMP:9681"/>
        <dbReference type="Rhea" id="RHEA-COMP:9684"/>
        <dbReference type="ChEBI" id="CHEBI:15377"/>
        <dbReference type="ChEBI" id="CHEBI:15378"/>
        <dbReference type="ChEBI" id="CHEBI:29985"/>
        <dbReference type="ChEBI" id="CHEBI:30616"/>
        <dbReference type="ChEBI" id="CHEBI:43474"/>
        <dbReference type="ChEBI" id="CHEBI:58359"/>
        <dbReference type="ChEBI" id="CHEBI:78520"/>
        <dbReference type="ChEBI" id="CHEBI:78521"/>
        <dbReference type="ChEBI" id="CHEBI:456216"/>
    </reaction>
</comment>
<dbReference type="PROSITE" id="PS01234">
    <property type="entry name" value="GATB"/>
    <property type="match status" value="1"/>
</dbReference>
<dbReference type="InterPro" id="IPR018027">
    <property type="entry name" value="Asn/Gln_amidotransferase"/>
</dbReference>
<keyword evidence="3 10" id="KW-0436">Ligase</keyword>
<dbReference type="SUPFAM" id="SSF89095">
    <property type="entry name" value="GatB/YqeY motif"/>
    <property type="match status" value="1"/>
</dbReference>
<comment type="function">
    <text evidence="7 10">Allows the formation of correctly charged Asn-tRNA(Asn) or Gln-tRNA(Gln) through the transamidation of misacylated Asp-tRNA(Asn) or Glu-tRNA(Gln) in organisms which lack either or both of asparaginyl-tRNA or glutaminyl-tRNA synthetases. The reaction takes place in the presence of glutamine and ATP through an activated phospho-Asp-tRNA(Asn) or phospho-Glu-tRNA(Gln).</text>
</comment>
<name>A0A1G1XQ95_9BACT</name>
<keyword evidence="4 10" id="KW-0547">Nucleotide-binding</keyword>
<evidence type="ECO:0000256" key="4">
    <source>
        <dbReference type="ARBA" id="ARBA00022741"/>
    </source>
</evidence>
<dbReference type="GO" id="GO:0005524">
    <property type="term" value="F:ATP binding"/>
    <property type="evidence" value="ECO:0007669"/>
    <property type="project" value="UniProtKB-KW"/>
</dbReference>
<dbReference type="SMART" id="SM00845">
    <property type="entry name" value="GatB_Yqey"/>
    <property type="match status" value="1"/>
</dbReference>
<dbReference type="InterPro" id="IPR023168">
    <property type="entry name" value="GatB_Yqey_C_2"/>
</dbReference>
<sequence>MELEPIIGLEIHVQLKTKSKMFCTCDNGGENLPPNSCVCPICLAHPGTLPIANKQAIEWSALAALALNCTISEYSKFDRKHYYYPDLPKAYQISQYDQPIGKNGYLYILNPEKNEEEKIGINRIHLEEDAAKLLHPEKKNYSLIDFNRGGTPLMEIVSEPDIKTPVQAKLFLQELRQIMRYLDISEADMEKGHLRCDANISLKPVGEEKLYPKTEIKNLNSFKMVEKALEYEINRQTKLWLEGNPPKDLTTRGWNDAKGITEEQRIKEEAHDYRYFPEPDIPPIHFLISPETACDKKEIAIDIVCLRTKLPELPNPKRKRFMAEFDLNYDEVKILTEDKANAAFYEQVISELKEWIESLEEAKKIKNIWEENKPKLTKLASNLIINNLIPLLADNNIDIETMKMTPENMAELITWIFSKKITNNTALQILPKMIKTGADPSHLIKEGNLAQISDSKELEVIIKEIIAKNPKPVDDYKKGKERALGALIGLVMAKTHGKANPEKVMEIMRNLLKP</sequence>
<dbReference type="InterPro" id="IPR004413">
    <property type="entry name" value="GatB"/>
</dbReference>
<evidence type="ECO:0000259" key="12">
    <source>
        <dbReference type="SMART" id="SM00845"/>
    </source>
</evidence>
<comment type="catalytic activity">
    <reaction evidence="8 10">
        <text>L-aspartyl-tRNA(Asn) + L-glutamine + ATP + H2O = L-asparaginyl-tRNA(Asn) + L-glutamate + ADP + phosphate + 2 H(+)</text>
        <dbReference type="Rhea" id="RHEA:14513"/>
        <dbReference type="Rhea" id="RHEA-COMP:9674"/>
        <dbReference type="Rhea" id="RHEA-COMP:9677"/>
        <dbReference type="ChEBI" id="CHEBI:15377"/>
        <dbReference type="ChEBI" id="CHEBI:15378"/>
        <dbReference type="ChEBI" id="CHEBI:29985"/>
        <dbReference type="ChEBI" id="CHEBI:30616"/>
        <dbReference type="ChEBI" id="CHEBI:43474"/>
        <dbReference type="ChEBI" id="CHEBI:58359"/>
        <dbReference type="ChEBI" id="CHEBI:78515"/>
        <dbReference type="ChEBI" id="CHEBI:78516"/>
        <dbReference type="ChEBI" id="CHEBI:456216"/>
    </reaction>
</comment>
<keyword evidence="11" id="KW-0175">Coiled coil</keyword>
<evidence type="ECO:0000313" key="13">
    <source>
        <dbReference type="EMBL" id="OGY42172.1"/>
    </source>
</evidence>
<dbReference type="FunFam" id="1.10.10.410:FF:000001">
    <property type="entry name" value="Aspartyl/glutamyl-tRNA(Asn/Gln) amidotransferase subunit B"/>
    <property type="match status" value="1"/>
</dbReference>
<dbReference type="InterPro" id="IPR006075">
    <property type="entry name" value="Asn/Gln-tRNA_Trfase_suB/E_cat"/>
</dbReference>
<dbReference type="NCBIfam" id="NF004012">
    <property type="entry name" value="PRK05477.1-2"/>
    <property type="match status" value="1"/>
</dbReference>
<dbReference type="InterPro" id="IPR017959">
    <property type="entry name" value="Asn/Gln-tRNA_amidoTrfase_suB/E"/>
</dbReference>
<dbReference type="NCBIfam" id="TIGR00133">
    <property type="entry name" value="gatB"/>
    <property type="match status" value="1"/>
</dbReference>
<dbReference type="AlphaFoldDB" id="A0A1G1XQ95"/>
<evidence type="ECO:0000313" key="14">
    <source>
        <dbReference type="Proteomes" id="UP000176498"/>
    </source>
</evidence>
<evidence type="ECO:0000256" key="2">
    <source>
        <dbReference type="ARBA" id="ARBA00011123"/>
    </source>
</evidence>
<protein>
    <recommendedName>
        <fullName evidence="10">Aspartyl/glutamyl-tRNA(Asn/Gln) amidotransferase subunit B</fullName>
        <shortName evidence="10">Asp/Glu-ADT subunit B</shortName>
        <ecNumber evidence="10">6.3.5.-</ecNumber>
    </recommendedName>
</protein>
<dbReference type="SUPFAM" id="SSF55931">
    <property type="entry name" value="Glutamine synthetase/guanido kinase"/>
    <property type="match status" value="1"/>
</dbReference>
<accession>A0A1G1XQ95</accession>
<reference evidence="13 14" key="1">
    <citation type="journal article" date="2016" name="Nat. Commun.">
        <title>Thousands of microbial genomes shed light on interconnected biogeochemical processes in an aquifer system.</title>
        <authorList>
            <person name="Anantharaman K."/>
            <person name="Brown C.T."/>
            <person name="Hug L.A."/>
            <person name="Sharon I."/>
            <person name="Castelle C.J."/>
            <person name="Probst A.J."/>
            <person name="Thomas B.C."/>
            <person name="Singh A."/>
            <person name="Wilkins M.J."/>
            <person name="Karaoz U."/>
            <person name="Brodie E.L."/>
            <person name="Williams K.H."/>
            <person name="Hubbard S.S."/>
            <person name="Banfield J.F."/>
        </authorList>
    </citation>
    <scope>NUCLEOTIDE SEQUENCE [LARGE SCALE GENOMIC DNA]</scope>
</reference>
<dbReference type="InterPro" id="IPR003789">
    <property type="entry name" value="Asn/Gln_tRNA_amidoTrase-B-like"/>
</dbReference>
<dbReference type="GO" id="GO:0006412">
    <property type="term" value="P:translation"/>
    <property type="evidence" value="ECO:0007669"/>
    <property type="project" value="UniProtKB-UniRule"/>
</dbReference>
<dbReference type="Pfam" id="PF02934">
    <property type="entry name" value="GatB_N"/>
    <property type="match status" value="1"/>
</dbReference>
<keyword evidence="6 10" id="KW-0648">Protein biosynthesis</keyword>
<evidence type="ECO:0000256" key="3">
    <source>
        <dbReference type="ARBA" id="ARBA00022598"/>
    </source>
</evidence>
<dbReference type="GO" id="GO:0050567">
    <property type="term" value="F:glutaminyl-tRNA synthase (glutamine-hydrolyzing) activity"/>
    <property type="evidence" value="ECO:0007669"/>
    <property type="project" value="UniProtKB-UniRule"/>
</dbReference>
<evidence type="ECO:0000256" key="8">
    <source>
        <dbReference type="ARBA" id="ARBA00047380"/>
    </source>
</evidence>
<organism evidence="13 14">
    <name type="scientific">Candidatus Buchananbacteria bacterium RBG_13_36_9</name>
    <dbReference type="NCBI Taxonomy" id="1797530"/>
    <lineage>
        <taxon>Bacteria</taxon>
        <taxon>Candidatus Buchananiibacteriota</taxon>
    </lineage>
</organism>
<dbReference type="GO" id="GO:0050566">
    <property type="term" value="F:asparaginyl-tRNA synthase (glutamine-hydrolyzing) activity"/>
    <property type="evidence" value="ECO:0007669"/>
    <property type="project" value="RHEA"/>
</dbReference>
<evidence type="ECO:0000256" key="9">
    <source>
        <dbReference type="ARBA" id="ARBA00047913"/>
    </source>
</evidence>
<dbReference type="GO" id="GO:0070681">
    <property type="term" value="P:glutaminyl-tRNAGln biosynthesis via transamidation"/>
    <property type="evidence" value="ECO:0007669"/>
    <property type="project" value="TreeGrafter"/>
</dbReference>
<dbReference type="InterPro" id="IPR014746">
    <property type="entry name" value="Gln_synth/guanido_kin_cat_dom"/>
</dbReference>
<evidence type="ECO:0000256" key="6">
    <source>
        <dbReference type="ARBA" id="ARBA00022917"/>
    </source>
</evidence>
<dbReference type="NCBIfam" id="NF004014">
    <property type="entry name" value="PRK05477.1-4"/>
    <property type="match status" value="1"/>
</dbReference>
<dbReference type="EC" id="6.3.5.-" evidence="10"/>
<dbReference type="Gene3D" id="1.10.10.410">
    <property type="match status" value="1"/>
</dbReference>
<evidence type="ECO:0000256" key="1">
    <source>
        <dbReference type="ARBA" id="ARBA00005306"/>
    </source>
</evidence>
<dbReference type="PANTHER" id="PTHR11659:SF0">
    <property type="entry name" value="GLUTAMYL-TRNA(GLN) AMIDOTRANSFERASE SUBUNIT B, MITOCHONDRIAL"/>
    <property type="match status" value="1"/>
</dbReference>
<proteinExistence type="inferred from homology"/>
<gene>
    <name evidence="10" type="primary">gatB</name>
    <name evidence="13" type="ORF">A2Y82_00395</name>
</gene>
<dbReference type="HAMAP" id="MF_00121">
    <property type="entry name" value="GatB"/>
    <property type="match status" value="1"/>
</dbReference>
<keyword evidence="5 10" id="KW-0067">ATP-binding</keyword>
<evidence type="ECO:0000256" key="11">
    <source>
        <dbReference type="SAM" id="Coils"/>
    </source>
</evidence>
<dbReference type="Pfam" id="PF02637">
    <property type="entry name" value="GatB_Yqey"/>
    <property type="match status" value="1"/>
</dbReference>
<evidence type="ECO:0000256" key="5">
    <source>
        <dbReference type="ARBA" id="ARBA00022840"/>
    </source>
</evidence>
<feature type="domain" description="Asn/Gln amidotransferase" evidence="12">
    <location>
        <begin position="354"/>
        <end position="512"/>
    </location>
</feature>
<dbReference type="Proteomes" id="UP000176498">
    <property type="component" value="Unassembled WGS sequence"/>
</dbReference>
<dbReference type="InterPro" id="IPR017958">
    <property type="entry name" value="Gln-tRNA_amidoTrfase_suB_CS"/>
</dbReference>
<dbReference type="PANTHER" id="PTHR11659">
    <property type="entry name" value="GLUTAMYL-TRNA GLN AMIDOTRANSFERASE SUBUNIT B MITOCHONDRIAL AND PROKARYOTIC PET112-RELATED"/>
    <property type="match status" value="1"/>
</dbReference>
<dbReference type="EMBL" id="MHHZ01000007">
    <property type="protein sequence ID" value="OGY42172.1"/>
    <property type="molecule type" value="Genomic_DNA"/>
</dbReference>
<comment type="caution">
    <text evidence="13">The sequence shown here is derived from an EMBL/GenBank/DDBJ whole genome shotgun (WGS) entry which is preliminary data.</text>
</comment>
<comment type="subunit">
    <text evidence="2 10">Heterotrimer of A, B and C subunits.</text>
</comment>